<dbReference type="AlphaFoldDB" id="Q5WMS3"/>
<dbReference type="Pfam" id="PF13966">
    <property type="entry name" value="zf-RVT"/>
    <property type="match status" value="1"/>
</dbReference>
<evidence type="ECO:0000313" key="3">
    <source>
        <dbReference type="Proteomes" id="UP000000763"/>
    </source>
</evidence>
<evidence type="ECO:0000313" key="2">
    <source>
        <dbReference type="EMBL" id="AAV32162.1"/>
    </source>
</evidence>
<protein>
    <recommendedName>
        <fullName evidence="1">Reverse transcriptase zinc-binding domain-containing protein</fullName>
    </recommendedName>
</protein>
<dbReference type="PANTHER" id="PTHR36617:SF14">
    <property type="entry name" value="REVERSE TRANSCRIPTASE ZINC-BINDING DOMAIN-CONTAINING PROTEIN"/>
    <property type="match status" value="1"/>
</dbReference>
<sequence>MTSVPLNVSFRRALVGQNLTLWHELCASIVHIQLNNTSDYFRWNYHQNGQFSVRSMYLALINNGYIDRNKLIWKLKMPLKIKIFMWYLLKGVVLTKDNLARRNWTGNLRCCFCTKNETIQHCSLIFIWRAVQFSFGLYIPTSISHIFYDWLQGVINKKSKLILVGVSALCWALWLSRNDRVFDKSPTITYMQVIFKATYWLRLWAQLQKCDEDADFLIVACRKVETTVMQLFANHGWRFTNRLE</sequence>
<reference evidence="3" key="1">
    <citation type="journal article" date="2005" name="Nature">
        <title>The map-based sequence of the rice genome.</title>
        <authorList>
            <consortium name="International rice genome sequencing project (IRGSP)"/>
            <person name="Matsumoto T."/>
            <person name="Wu J."/>
            <person name="Kanamori H."/>
            <person name="Katayose Y."/>
            <person name="Fujisawa M."/>
            <person name="Namiki N."/>
            <person name="Mizuno H."/>
            <person name="Yamamoto K."/>
            <person name="Antonio B.A."/>
            <person name="Baba T."/>
            <person name="Sakata K."/>
            <person name="Nagamura Y."/>
            <person name="Aoki H."/>
            <person name="Arikawa K."/>
            <person name="Arita K."/>
            <person name="Bito T."/>
            <person name="Chiden Y."/>
            <person name="Fujitsuka N."/>
            <person name="Fukunaka R."/>
            <person name="Hamada M."/>
            <person name="Harada C."/>
            <person name="Hayashi A."/>
            <person name="Hijishita S."/>
            <person name="Honda M."/>
            <person name="Hosokawa S."/>
            <person name="Ichikawa Y."/>
            <person name="Idonuma A."/>
            <person name="Iijima M."/>
            <person name="Ikeda M."/>
            <person name="Ikeno M."/>
            <person name="Ito K."/>
            <person name="Ito S."/>
            <person name="Ito T."/>
            <person name="Ito Y."/>
            <person name="Ito Y."/>
            <person name="Iwabuchi A."/>
            <person name="Kamiya K."/>
            <person name="Karasawa W."/>
            <person name="Kurita K."/>
            <person name="Katagiri S."/>
            <person name="Kikuta A."/>
            <person name="Kobayashi H."/>
            <person name="Kobayashi N."/>
            <person name="Machita K."/>
            <person name="Maehara T."/>
            <person name="Masukawa M."/>
            <person name="Mizubayashi T."/>
            <person name="Mukai Y."/>
            <person name="Nagasaki H."/>
            <person name="Nagata Y."/>
            <person name="Naito S."/>
            <person name="Nakashima M."/>
            <person name="Nakama Y."/>
            <person name="Nakamichi Y."/>
            <person name="Nakamura M."/>
            <person name="Meguro A."/>
            <person name="Negishi M."/>
            <person name="Ohta I."/>
            <person name="Ohta T."/>
            <person name="Okamoto M."/>
            <person name="Ono N."/>
            <person name="Saji S."/>
            <person name="Sakaguchi M."/>
            <person name="Sakai K."/>
            <person name="Shibata M."/>
            <person name="Shimokawa T."/>
            <person name="Song J."/>
            <person name="Takazaki Y."/>
            <person name="Terasawa K."/>
            <person name="Tsugane M."/>
            <person name="Tsuji K."/>
            <person name="Ueda S."/>
            <person name="Waki K."/>
            <person name="Yamagata H."/>
            <person name="Yamamoto M."/>
            <person name="Yamamoto S."/>
            <person name="Yamane H."/>
            <person name="Yoshiki S."/>
            <person name="Yoshihara R."/>
            <person name="Yukawa K."/>
            <person name="Zhong H."/>
            <person name="Yano M."/>
            <person name="Yuan Q."/>
            <person name="Ouyang S."/>
            <person name="Liu J."/>
            <person name="Jones K.M."/>
            <person name="Gansberger K."/>
            <person name="Moffat K."/>
            <person name="Hill J."/>
            <person name="Bera J."/>
            <person name="Fadrosh D."/>
            <person name="Jin S."/>
            <person name="Johri S."/>
            <person name="Kim M."/>
            <person name="Overton L."/>
            <person name="Reardon M."/>
            <person name="Tsitrin T."/>
            <person name="Vuong H."/>
            <person name="Weaver B."/>
            <person name="Ciecko A."/>
            <person name="Tallon L."/>
            <person name="Jackson J."/>
            <person name="Pai G."/>
            <person name="Aken S.V."/>
            <person name="Utterback T."/>
            <person name="Reidmuller S."/>
            <person name="Feldblyum T."/>
            <person name="Hsiao J."/>
            <person name="Zismann V."/>
            <person name="Iobst S."/>
            <person name="de Vazeille A.R."/>
            <person name="Buell C.R."/>
            <person name="Ying K."/>
            <person name="Li Y."/>
            <person name="Lu T."/>
            <person name="Huang Y."/>
            <person name="Zhao Q."/>
            <person name="Feng Q."/>
            <person name="Zhang L."/>
            <person name="Zhu J."/>
            <person name="Weng Q."/>
            <person name="Mu J."/>
            <person name="Lu Y."/>
            <person name="Fan D."/>
            <person name="Liu Y."/>
            <person name="Guan J."/>
            <person name="Zhang Y."/>
            <person name="Yu S."/>
            <person name="Liu X."/>
            <person name="Zhang Y."/>
            <person name="Hong G."/>
            <person name="Han B."/>
            <person name="Choisne N."/>
            <person name="Demange N."/>
            <person name="Orjeda G."/>
            <person name="Samain S."/>
            <person name="Cattolico L."/>
            <person name="Pelletier E."/>
            <person name="Couloux A."/>
            <person name="Segurens B."/>
            <person name="Wincker P."/>
            <person name="D'Hont A."/>
            <person name="Scarpelli C."/>
            <person name="Weissenbach J."/>
            <person name="Salanoubat M."/>
            <person name="Quetier F."/>
            <person name="Yu Y."/>
            <person name="Kim H.R."/>
            <person name="Rambo T."/>
            <person name="Currie J."/>
            <person name="Collura K."/>
            <person name="Luo M."/>
            <person name="Yang T."/>
            <person name="Ammiraju J.S.S."/>
            <person name="Engler F."/>
            <person name="Soderlund C."/>
            <person name="Wing R.A."/>
            <person name="Palmer L.E."/>
            <person name="de la Bastide M."/>
            <person name="Spiegel L."/>
            <person name="Nascimento L."/>
            <person name="Zutavern T."/>
            <person name="O'Shaughnessy A."/>
            <person name="Dike S."/>
            <person name="Dedhia N."/>
            <person name="Preston R."/>
            <person name="Balija V."/>
            <person name="McCombie W.R."/>
            <person name="Chow T."/>
            <person name="Chen H."/>
            <person name="Chung M."/>
            <person name="Chen C."/>
            <person name="Shaw J."/>
            <person name="Wu H."/>
            <person name="Hsiao K."/>
            <person name="Chao Y."/>
            <person name="Chu M."/>
            <person name="Cheng C."/>
            <person name="Hour A."/>
            <person name="Lee P."/>
            <person name="Lin S."/>
            <person name="Lin Y."/>
            <person name="Liou J."/>
            <person name="Liu S."/>
            <person name="Hsing Y."/>
            <person name="Raghuvanshi S."/>
            <person name="Mohanty A."/>
            <person name="Bharti A.K."/>
            <person name="Gaur A."/>
            <person name="Gupta V."/>
            <person name="Kumar D."/>
            <person name="Ravi V."/>
            <person name="Vij S."/>
            <person name="Kapur A."/>
            <person name="Khurana P."/>
            <person name="Khurana P."/>
            <person name="Khurana J.P."/>
            <person name="Tyagi A.K."/>
            <person name="Gaikwad K."/>
            <person name="Singh A."/>
            <person name="Dalal V."/>
            <person name="Srivastava S."/>
            <person name="Dixit A."/>
            <person name="Pal A.K."/>
            <person name="Ghazi I.A."/>
            <person name="Yadav M."/>
            <person name="Pandit A."/>
            <person name="Bhargava A."/>
            <person name="Sureshbabu K."/>
            <person name="Batra K."/>
            <person name="Sharma T.R."/>
            <person name="Mohapatra T."/>
            <person name="Singh N.K."/>
            <person name="Messing J."/>
            <person name="Nelson A.B."/>
            <person name="Fuks G."/>
            <person name="Kavchok S."/>
            <person name="Keizer G."/>
            <person name="Linton E."/>
            <person name="Llaca V."/>
            <person name="Song R."/>
            <person name="Tanyolac B."/>
            <person name="Young S."/>
            <person name="Ho-Il K."/>
            <person name="Hahn J.H."/>
            <person name="Sangsakoo G."/>
            <person name="Vanavichit A."/>
            <person name="de Mattos Luiz.A.T."/>
            <person name="Zimmer P.D."/>
            <person name="Malone G."/>
            <person name="Dellagostin O."/>
            <person name="de Oliveira A.C."/>
            <person name="Bevan M."/>
            <person name="Bancroft I."/>
            <person name="Minx P."/>
            <person name="Cordum H."/>
            <person name="Wilson R."/>
            <person name="Cheng Z."/>
            <person name="Jin W."/>
            <person name="Jiang J."/>
            <person name="Leong S.A."/>
            <person name="Iwama H."/>
            <person name="Gojobori T."/>
            <person name="Itoh T."/>
            <person name="Niimura Y."/>
            <person name="Fujii Y."/>
            <person name="Habara T."/>
            <person name="Sakai H."/>
            <person name="Sato Y."/>
            <person name="Wilson G."/>
            <person name="Kumar K."/>
            <person name="McCouch S."/>
            <person name="Juretic N."/>
            <person name="Hoen D."/>
            <person name="Wright S."/>
            <person name="Bruskiewich R."/>
            <person name="Bureau T."/>
            <person name="Miyao A."/>
            <person name="Hirochika H."/>
            <person name="Nishikawa T."/>
            <person name="Kadowaki K."/>
            <person name="Sugiura M."/>
            <person name="Burr B."/>
            <person name="Sasaki T."/>
        </authorList>
    </citation>
    <scope>NUCLEOTIDE SEQUENCE [LARGE SCALE GENOMIC DNA]</scope>
    <source>
        <strain evidence="3">cv. Nipponbare</strain>
    </source>
</reference>
<feature type="domain" description="Reverse transcriptase zinc-binding" evidence="1">
    <location>
        <begin position="51"/>
        <end position="123"/>
    </location>
</feature>
<proteinExistence type="predicted"/>
<name>Q5WMS3_ORYSJ</name>
<dbReference type="EMBL" id="AC104712">
    <property type="protein sequence ID" value="AAV32162.1"/>
    <property type="molecule type" value="Genomic_DNA"/>
</dbReference>
<accession>Q5WMS3</accession>
<dbReference type="Proteomes" id="UP000000763">
    <property type="component" value="Chromosome 5"/>
</dbReference>
<gene>
    <name evidence="2" type="ORF">OJ1333_C12.8</name>
</gene>
<organism evidence="2 3">
    <name type="scientific">Oryza sativa subsp. japonica</name>
    <name type="common">Rice</name>
    <dbReference type="NCBI Taxonomy" id="39947"/>
    <lineage>
        <taxon>Eukaryota</taxon>
        <taxon>Viridiplantae</taxon>
        <taxon>Streptophyta</taxon>
        <taxon>Embryophyta</taxon>
        <taxon>Tracheophyta</taxon>
        <taxon>Spermatophyta</taxon>
        <taxon>Magnoliopsida</taxon>
        <taxon>Liliopsida</taxon>
        <taxon>Poales</taxon>
        <taxon>Poaceae</taxon>
        <taxon>BOP clade</taxon>
        <taxon>Oryzoideae</taxon>
        <taxon>Oryzeae</taxon>
        <taxon>Oryzinae</taxon>
        <taxon>Oryza</taxon>
        <taxon>Oryza sativa</taxon>
    </lineage>
</organism>
<dbReference type="InterPro" id="IPR026960">
    <property type="entry name" value="RVT-Znf"/>
</dbReference>
<evidence type="ECO:0000259" key="1">
    <source>
        <dbReference type="Pfam" id="PF13966"/>
    </source>
</evidence>
<dbReference type="PANTHER" id="PTHR36617">
    <property type="entry name" value="PROTEIN, PUTATIVE-RELATED"/>
    <property type="match status" value="1"/>
</dbReference>
<reference evidence="3" key="2">
    <citation type="journal article" date="2008" name="Nucleic Acids Res.">
        <title>The rice annotation project database (RAP-DB): 2008 update.</title>
        <authorList>
            <consortium name="The rice annotation project (RAP)"/>
        </authorList>
    </citation>
    <scope>GENOME REANNOTATION</scope>
    <source>
        <strain evidence="3">cv. Nipponbare</strain>
    </source>
</reference>